<reference evidence="2 3" key="1">
    <citation type="submission" date="2020-08" db="EMBL/GenBank/DDBJ databases">
        <title>Genome public.</title>
        <authorList>
            <person name="Liu C."/>
            <person name="Sun Q."/>
        </authorList>
    </citation>
    <scope>NUCLEOTIDE SEQUENCE [LARGE SCALE GENOMIC DNA]</scope>
    <source>
        <strain evidence="2 3">3_YM_SP_D4_24.mj</strain>
    </source>
</reference>
<evidence type="ECO:0008006" key="4">
    <source>
        <dbReference type="Google" id="ProtNLM"/>
    </source>
</evidence>
<evidence type="ECO:0000313" key="2">
    <source>
        <dbReference type="EMBL" id="MBC8629115.1"/>
    </source>
</evidence>
<keyword evidence="1" id="KW-0812">Transmembrane</keyword>
<evidence type="ECO:0000256" key="1">
    <source>
        <dbReference type="SAM" id="Phobius"/>
    </source>
</evidence>
<dbReference type="RefSeq" id="WP_118701273.1">
    <property type="nucleotide sequence ID" value="NZ_JACRTP010000004.1"/>
</dbReference>
<dbReference type="Gene3D" id="3.40.190.10">
    <property type="entry name" value="Periplasmic binding protein-like II"/>
    <property type="match status" value="1"/>
</dbReference>
<sequence length="187" mass="21491">MKALKQLHGKAKLQYLWDYYKLPFIIICIVLYILVYNIHGQLVKKTTVLSIAFINVNMSESLSQHLTSDFLDFEHLSAKKNEICTYDNLLIQENPDSENLEYAYASSTRLLAAIDAKKIDLVFMNREAMEQLNKKGYLSDSINVSDFPLLKNAKFDGDIYVGIIKNAPHKDECLKYLDFIKKTAPET</sequence>
<dbReference type="EMBL" id="JACRTP010000004">
    <property type="protein sequence ID" value="MBC8629115.1"/>
    <property type="molecule type" value="Genomic_DNA"/>
</dbReference>
<comment type="caution">
    <text evidence="2">The sequence shown here is derived from an EMBL/GenBank/DDBJ whole genome shotgun (WGS) entry which is preliminary data.</text>
</comment>
<keyword evidence="1" id="KW-1133">Transmembrane helix</keyword>
<feature type="transmembrane region" description="Helical" evidence="1">
    <location>
        <begin position="20"/>
        <end position="38"/>
    </location>
</feature>
<gene>
    <name evidence="2" type="ORF">H8712_10920</name>
</gene>
<evidence type="ECO:0000313" key="3">
    <source>
        <dbReference type="Proteomes" id="UP000661649"/>
    </source>
</evidence>
<proteinExistence type="predicted"/>
<name>A0ABR7PEA0_9FIRM</name>
<organism evidence="2 3">
    <name type="scientific">Blautia stercoris</name>
    <dbReference type="NCBI Taxonomy" id="871664"/>
    <lineage>
        <taxon>Bacteria</taxon>
        <taxon>Bacillati</taxon>
        <taxon>Bacillota</taxon>
        <taxon>Clostridia</taxon>
        <taxon>Lachnospirales</taxon>
        <taxon>Lachnospiraceae</taxon>
        <taxon>Blautia</taxon>
    </lineage>
</organism>
<protein>
    <recommendedName>
        <fullName evidence="4">Solute-binding protein family 3/N-terminal domain-containing protein</fullName>
    </recommendedName>
</protein>
<dbReference type="Proteomes" id="UP000661649">
    <property type="component" value="Unassembled WGS sequence"/>
</dbReference>
<accession>A0ABR7PEA0</accession>
<keyword evidence="3" id="KW-1185">Reference proteome</keyword>
<keyword evidence="1" id="KW-0472">Membrane</keyword>